<dbReference type="PANTHER" id="PTHR42776">
    <property type="entry name" value="SERINE PEPTIDASE S9 FAMILY MEMBER"/>
    <property type="match status" value="1"/>
</dbReference>
<dbReference type="InterPro" id="IPR029058">
    <property type="entry name" value="AB_hydrolase_fold"/>
</dbReference>
<dbReference type="AlphaFoldDB" id="A0A1M7DLQ7"/>
<accession>A0A1M7DLQ7</accession>
<dbReference type="SUPFAM" id="SSF53474">
    <property type="entry name" value="alpha/beta-Hydrolases"/>
    <property type="match status" value="1"/>
</dbReference>
<feature type="chain" id="PRO_5012138779" evidence="2">
    <location>
        <begin position="23"/>
        <end position="828"/>
    </location>
</feature>
<evidence type="ECO:0000256" key="1">
    <source>
        <dbReference type="ARBA" id="ARBA00022801"/>
    </source>
</evidence>
<evidence type="ECO:0000313" key="5">
    <source>
        <dbReference type="Proteomes" id="UP000184364"/>
    </source>
</evidence>
<proteinExistence type="predicted"/>
<keyword evidence="2" id="KW-0732">Signal</keyword>
<dbReference type="GO" id="GO:0006508">
    <property type="term" value="P:proteolysis"/>
    <property type="evidence" value="ECO:0007669"/>
    <property type="project" value="InterPro"/>
</dbReference>
<feature type="signal peptide" evidence="2">
    <location>
        <begin position="1"/>
        <end position="22"/>
    </location>
</feature>
<name>A0A1M7DLQ7_9FLAO</name>
<dbReference type="InterPro" id="IPR001375">
    <property type="entry name" value="Peptidase_S9_cat"/>
</dbReference>
<keyword evidence="5" id="KW-1185">Reference proteome</keyword>
<protein>
    <submittedName>
        <fullName evidence="4">Prolyl oligopeptidase family protein</fullName>
    </submittedName>
</protein>
<dbReference type="Gene3D" id="3.40.50.1820">
    <property type="entry name" value="alpha/beta hydrolase"/>
    <property type="match status" value="1"/>
</dbReference>
<feature type="domain" description="Peptidase S9 prolyl oligopeptidase catalytic" evidence="3">
    <location>
        <begin position="646"/>
        <end position="817"/>
    </location>
</feature>
<reference evidence="5" key="1">
    <citation type="submission" date="2016-11" db="EMBL/GenBank/DDBJ databases">
        <authorList>
            <person name="Varghese N."/>
            <person name="Submissions S."/>
        </authorList>
    </citation>
    <scope>NUCLEOTIDE SEQUENCE [LARGE SCALE GENOMIC DNA]</scope>
    <source>
        <strain evidence="5">DSM 26899</strain>
    </source>
</reference>
<dbReference type="EMBL" id="FRAV01000025">
    <property type="protein sequence ID" value="SHL80293.1"/>
    <property type="molecule type" value="Genomic_DNA"/>
</dbReference>
<sequence>MVINLKKTVWMLILFVSGYSPAQTTKDTLQSGISGFSRLASPIYSGDGRWVAVRKRYDLTQDTLLVVDTQKPSVPAGTIALGGQAIFIKGDGILVFGQGKAEFRNLKTGNRKNYDHVKIASPLSLAGRYAILDQETNLTIYTVDNERLQYITRVQELPVTDGQKKLYIYRQNAGHQEIIDLSGNRPKILRTTLNTIKKMELSPSGKYLFITEIEEKSNKSLIVCINTLSGKTDSLPAVSREKDDYYKITEIQEGMAFFISLHSPKKPESKIVDIWYGTDENLKTRKIGITKNTYWIWKPEVNTMQELPTHTYPVFAAINSDRYFLAFHPTKGHDYLNYEPQLIDVQIYDLLMKSYRRIEDLKGVNYGSSEIFCSSNGKYLLGSEDGKRWSLFELNSMAKSIITQPNLQNPVFTMDGRYIFFESPNDLWRYEIKTKKLKALKVAAGKATKIVNANQSKISDQWNFSVNTIDLKIPLLVEALDGAYTTYFTWKQGKQKEIVPPTKNGVRNIVYNDGLTSFCFLEENYNMPPTLYFIKDDGQKKRLIPAESKTDQGSFALQQDIIHYTTNDGLPLKGLLYYPVNFNAAKKYPMVVHIYQLQNKMSNQYLTPGYHNRDELDIRTLLEKGYFVLLPDTVVGNSGPGLSALDCVNKALDLVSHNPNINMQKIGLIGHSFGGYETNFIATHSNRFATYISGAGLSDIIRSYFSYNYHFTGPYFWQYETGIFQMKSYTINKSAYINNNPILNVEKVNAPILLWTGKQDENVPWDQTMEFFMGLKRHNKQVVALFYPNGRHALSANSDEKKDLHQKVLEWWNYFLKDKRNISWIENR</sequence>
<evidence type="ECO:0000256" key="2">
    <source>
        <dbReference type="SAM" id="SignalP"/>
    </source>
</evidence>
<dbReference type="Proteomes" id="UP000184364">
    <property type="component" value="Unassembled WGS sequence"/>
</dbReference>
<dbReference type="SUPFAM" id="SSF82171">
    <property type="entry name" value="DPP6 N-terminal domain-like"/>
    <property type="match status" value="1"/>
</dbReference>
<evidence type="ECO:0000259" key="3">
    <source>
        <dbReference type="Pfam" id="PF00326"/>
    </source>
</evidence>
<evidence type="ECO:0000313" key="4">
    <source>
        <dbReference type="EMBL" id="SHL80293.1"/>
    </source>
</evidence>
<organism evidence="4 5">
    <name type="scientific">Chryseobacterium polytrichastri</name>
    <dbReference type="NCBI Taxonomy" id="1302687"/>
    <lineage>
        <taxon>Bacteria</taxon>
        <taxon>Pseudomonadati</taxon>
        <taxon>Bacteroidota</taxon>
        <taxon>Flavobacteriia</taxon>
        <taxon>Flavobacteriales</taxon>
        <taxon>Weeksellaceae</taxon>
        <taxon>Chryseobacterium group</taxon>
        <taxon>Chryseobacterium</taxon>
    </lineage>
</organism>
<dbReference type="STRING" id="1302687.SAMN05444267_102534"/>
<dbReference type="OrthoDB" id="9812921at2"/>
<keyword evidence="1" id="KW-0378">Hydrolase</keyword>
<dbReference type="GO" id="GO:0004252">
    <property type="term" value="F:serine-type endopeptidase activity"/>
    <property type="evidence" value="ECO:0007669"/>
    <property type="project" value="TreeGrafter"/>
</dbReference>
<gene>
    <name evidence="4" type="ORF">SAMN05444267_102534</name>
</gene>
<dbReference type="PANTHER" id="PTHR42776:SF27">
    <property type="entry name" value="DIPEPTIDYL PEPTIDASE FAMILY MEMBER 6"/>
    <property type="match status" value="1"/>
</dbReference>
<dbReference type="Pfam" id="PF00326">
    <property type="entry name" value="Peptidase_S9"/>
    <property type="match status" value="1"/>
</dbReference>